<dbReference type="SUPFAM" id="SSF53335">
    <property type="entry name" value="S-adenosyl-L-methionine-dependent methyltransferases"/>
    <property type="match status" value="1"/>
</dbReference>
<reference evidence="2 3" key="1">
    <citation type="submission" date="2017-04" db="EMBL/GenBank/DDBJ databases">
        <authorList>
            <person name="Afonso C.L."/>
            <person name="Miller P.J."/>
            <person name="Scott M.A."/>
            <person name="Spackman E."/>
            <person name="Goraichik I."/>
            <person name="Dimitrov K.M."/>
            <person name="Suarez D.L."/>
            <person name="Swayne D.E."/>
        </authorList>
    </citation>
    <scope>NUCLEOTIDE SEQUENCE [LARGE SCALE GENOMIC DNA]</scope>
    <source>
        <strain evidence="2 3">DSM 43828</strain>
    </source>
</reference>
<keyword evidence="1" id="KW-0472">Membrane</keyword>
<dbReference type="InterPro" id="IPR029063">
    <property type="entry name" value="SAM-dependent_MTases_sf"/>
</dbReference>
<evidence type="ECO:0000313" key="3">
    <source>
        <dbReference type="Proteomes" id="UP000192674"/>
    </source>
</evidence>
<evidence type="ECO:0000256" key="1">
    <source>
        <dbReference type="SAM" id="Phobius"/>
    </source>
</evidence>
<dbReference type="GO" id="GO:0008168">
    <property type="term" value="F:methyltransferase activity"/>
    <property type="evidence" value="ECO:0007669"/>
    <property type="project" value="UniProtKB-KW"/>
</dbReference>
<name>A0A1Y5YA69_KIBAR</name>
<dbReference type="Pfam" id="PF13489">
    <property type="entry name" value="Methyltransf_23"/>
    <property type="match status" value="1"/>
</dbReference>
<accession>A0A1Y5YA69</accession>
<feature type="transmembrane region" description="Helical" evidence="1">
    <location>
        <begin position="300"/>
        <end position="321"/>
    </location>
</feature>
<dbReference type="Proteomes" id="UP000192674">
    <property type="component" value="Unassembled WGS sequence"/>
</dbReference>
<sequence>MDYHHELTRGHGRFFHPKMTSCPWCGGADIGLRIRVADTRQCKPGVFNMDECVSCGHVFQNPRLTGRGLAYYCHDFYDGLGREHYASVAEYTKPAHRKRVRLVGGNPANWLDVGARHGHFCREARKLLPDTKFWALDPSEEILRGQDRGWVDEAARVPLVEFAGENAEKFDVVSLIHYLERTPSPRQELDAVHKVLRKGGVALIEVVNPESPFSHLHGRYWYCWLAPQNMNLMPYRNMRTLLADSGFEVAQVQRGKANKPFDNMAALMTALNYHLPPAKPWPWLSRSRVSLRERVVRKGAMLLAAPLLGLALAVDLLLHLVTARGHGGNTYRIVAVAR</sequence>
<keyword evidence="2" id="KW-0489">Methyltransferase</keyword>
<evidence type="ECO:0000313" key="2">
    <source>
        <dbReference type="EMBL" id="SMD26529.1"/>
    </source>
</evidence>
<keyword evidence="1" id="KW-0812">Transmembrane</keyword>
<keyword evidence="3" id="KW-1185">Reference proteome</keyword>
<keyword evidence="1" id="KW-1133">Transmembrane helix</keyword>
<organism evidence="2 3">
    <name type="scientific">Kibdelosporangium aridum</name>
    <dbReference type="NCBI Taxonomy" id="2030"/>
    <lineage>
        <taxon>Bacteria</taxon>
        <taxon>Bacillati</taxon>
        <taxon>Actinomycetota</taxon>
        <taxon>Actinomycetes</taxon>
        <taxon>Pseudonocardiales</taxon>
        <taxon>Pseudonocardiaceae</taxon>
        <taxon>Kibdelosporangium</taxon>
    </lineage>
</organism>
<dbReference type="CDD" id="cd02440">
    <property type="entry name" value="AdoMet_MTases"/>
    <property type="match status" value="1"/>
</dbReference>
<dbReference type="Gene3D" id="3.40.50.150">
    <property type="entry name" value="Vaccinia Virus protein VP39"/>
    <property type="match status" value="1"/>
</dbReference>
<gene>
    <name evidence="2" type="ORF">SAMN05661093_10112</name>
</gene>
<dbReference type="GO" id="GO:0032259">
    <property type="term" value="P:methylation"/>
    <property type="evidence" value="ECO:0007669"/>
    <property type="project" value="UniProtKB-KW"/>
</dbReference>
<protein>
    <submittedName>
        <fullName evidence="2">Methyltransferase domain-containing protein</fullName>
    </submittedName>
</protein>
<dbReference type="AlphaFoldDB" id="A0A1Y5YA69"/>
<dbReference type="OrthoDB" id="3779937at2"/>
<dbReference type="RefSeq" id="WP_084434269.1">
    <property type="nucleotide sequence ID" value="NZ_FWXV01000015.1"/>
</dbReference>
<keyword evidence="2" id="KW-0808">Transferase</keyword>
<dbReference type="EMBL" id="FWXV01000015">
    <property type="protein sequence ID" value="SMD26529.1"/>
    <property type="molecule type" value="Genomic_DNA"/>
</dbReference>
<proteinExistence type="predicted"/>